<evidence type="ECO:0000256" key="1">
    <source>
        <dbReference type="SAM" id="MobiDB-lite"/>
    </source>
</evidence>
<feature type="region of interest" description="Disordered" evidence="1">
    <location>
        <begin position="117"/>
        <end position="144"/>
    </location>
</feature>
<name>A0ABN2YTL6_9ACTN</name>
<accession>A0ABN2YTL6</accession>
<evidence type="ECO:0000313" key="3">
    <source>
        <dbReference type="Proteomes" id="UP001500575"/>
    </source>
</evidence>
<evidence type="ECO:0000313" key="2">
    <source>
        <dbReference type="EMBL" id="GAA2132263.1"/>
    </source>
</evidence>
<feature type="compositionally biased region" description="Gly residues" evidence="1">
    <location>
        <begin position="135"/>
        <end position="144"/>
    </location>
</feature>
<sequence>MLADDIQWNMDAMSSLRSNLIMLRDSLETGDFATIGGSMPEFGDFDHSPMLHSHHEKAHSVMLETVKSVIECIDTFYTNLESAQSAFDDVDGISMAAFTKYRTAIDNLTEQSYLPGLDDARRRGREHASHTAGDPGSGPGSEEA</sequence>
<feature type="compositionally biased region" description="Basic and acidic residues" evidence="1">
    <location>
        <begin position="118"/>
        <end position="129"/>
    </location>
</feature>
<organism evidence="2 3">
    <name type="scientific">Nocardioides bigeumensis</name>
    <dbReference type="NCBI Taxonomy" id="433657"/>
    <lineage>
        <taxon>Bacteria</taxon>
        <taxon>Bacillati</taxon>
        <taxon>Actinomycetota</taxon>
        <taxon>Actinomycetes</taxon>
        <taxon>Propionibacteriales</taxon>
        <taxon>Nocardioidaceae</taxon>
        <taxon>Nocardioides</taxon>
    </lineage>
</organism>
<keyword evidence="3" id="KW-1185">Reference proteome</keyword>
<protein>
    <submittedName>
        <fullName evidence="2">Uncharacterized protein</fullName>
    </submittedName>
</protein>
<comment type="caution">
    <text evidence="2">The sequence shown here is derived from an EMBL/GenBank/DDBJ whole genome shotgun (WGS) entry which is preliminary data.</text>
</comment>
<dbReference type="EMBL" id="BAAAQQ010000013">
    <property type="protein sequence ID" value="GAA2132263.1"/>
    <property type="molecule type" value="Genomic_DNA"/>
</dbReference>
<dbReference type="RefSeq" id="WP_344305265.1">
    <property type="nucleotide sequence ID" value="NZ_BAAAQQ010000013.1"/>
</dbReference>
<gene>
    <name evidence="2" type="ORF">GCM10009843_36620</name>
</gene>
<dbReference type="Proteomes" id="UP001500575">
    <property type="component" value="Unassembled WGS sequence"/>
</dbReference>
<reference evidence="2 3" key="1">
    <citation type="journal article" date="2019" name="Int. J. Syst. Evol. Microbiol.">
        <title>The Global Catalogue of Microorganisms (GCM) 10K type strain sequencing project: providing services to taxonomists for standard genome sequencing and annotation.</title>
        <authorList>
            <consortium name="The Broad Institute Genomics Platform"/>
            <consortium name="The Broad Institute Genome Sequencing Center for Infectious Disease"/>
            <person name="Wu L."/>
            <person name="Ma J."/>
        </authorList>
    </citation>
    <scope>NUCLEOTIDE SEQUENCE [LARGE SCALE GENOMIC DNA]</scope>
    <source>
        <strain evidence="2 3">JCM 16021</strain>
    </source>
</reference>
<proteinExistence type="predicted"/>